<feature type="region of interest" description="Disordered" evidence="1">
    <location>
        <begin position="1291"/>
        <end position="1701"/>
    </location>
</feature>
<dbReference type="OrthoDB" id="3650988at2759"/>
<keyword evidence="3" id="KW-1185">Reference proteome</keyword>
<feature type="compositionally biased region" description="Polar residues" evidence="1">
    <location>
        <begin position="1446"/>
        <end position="1461"/>
    </location>
</feature>
<feature type="region of interest" description="Disordered" evidence="1">
    <location>
        <begin position="1124"/>
        <end position="1176"/>
    </location>
</feature>
<feature type="compositionally biased region" description="Low complexity" evidence="1">
    <location>
        <begin position="1228"/>
        <end position="1241"/>
    </location>
</feature>
<feature type="compositionally biased region" description="Low complexity" evidence="1">
    <location>
        <begin position="1387"/>
        <end position="1404"/>
    </location>
</feature>
<feature type="compositionally biased region" description="Low complexity" evidence="1">
    <location>
        <begin position="1336"/>
        <end position="1376"/>
    </location>
</feature>
<dbReference type="PANTHER" id="PTHR24216">
    <property type="entry name" value="PAXILLIN-RELATED"/>
    <property type="match status" value="1"/>
</dbReference>
<dbReference type="KEGG" id="ffu:CLAFUR5_08928"/>
<reference evidence="2" key="2">
    <citation type="journal article" date="2022" name="Microb. Genom.">
        <title>A chromosome-scale genome assembly of the tomato pathogen Cladosporium fulvum reveals a compartmentalized genome architecture and the presence of a dispensable chromosome.</title>
        <authorList>
            <person name="Zaccaron A.Z."/>
            <person name="Chen L.H."/>
            <person name="Samaras A."/>
            <person name="Stergiopoulos I."/>
        </authorList>
    </citation>
    <scope>NUCLEOTIDE SEQUENCE</scope>
    <source>
        <strain evidence="2">Race5_Kim</strain>
    </source>
</reference>
<feature type="compositionally biased region" description="Basic residues" evidence="1">
    <location>
        <begin position="1686"/>
        <end position="1701"/>
    </location>
</feature>
<dbReference type="PANTHER" id="PTHR24216:SF65">
    <property type="entry name" value="PAXILLIN-LIKE PROTEIN 1"/>
    <property type="match status" value="1"/>
</dbReference>
<feature type="compositionally biased region" description="Basic and acidic residues" evidence="1">
    <location>
        <begin position="1551"/>
        <end position="1562"/>
    </location>
</feature>
<evidence type="ECO:0000313" key="2">
    <source>
        <dbReference type="EMBL" id="UJO21755.1"/>
    </source>
</evidence>
<dbReference type="RefSeq" id="XP_047766121.1">
    <property type="nucleotide sequence ID" value="XM_047908076.1"/>
</dbReference>
<sequence length="1701" mass="192985">MPFLRNLLAWATGFKDARLEDEEMEIDDERMEVDDDANIAVLDAIHQRVMIFAQESVAAMSQDLSQYEVVRNITRYGWDPLRAHQLATALFDRNQPSGQPEPFGSKPYLLLARTIASNQQEAENLLAEHLQRLDTSWDRDEYAAAREVARELHARGYPLDYLDAYFGELLGDEVEDLAMALRVGVGRRDPLELLAEWAPWVQAGDDRDGSLLRGHREQEQTNEAKFVRLFSQEFQDLTSGEQPLGEFKNSWSPSVAWQIVNNAYYTHHQDIPTAKQWLQSYMKDTDPRFAPESFAKFWQDGHKRLLASVRDFFAFLDEDDLVTLCEYYSKWFYAHWPTGWITETIVNLNKRRKLSLVDAAANVNQDMENLTPNVAVLNWVPELASLLYPDASDSSSVTFGRERVPVEMEPNAFVHDFAQEFVDLVRGDATVGRGPMYPYEAWRLLNCIFAATFGQGLARAKEALLEHLQSDDDVHILNQPGTIQRVQDDTRLMYSGLSADTLDPLIEDVIRWYRDGWPVRWIWSMLDCPPEGQEFVTDYDDSRERLNAELETFNKHDFTPNHVLFDWIPALMTVLEEGGVDVDAACRWLLPAVPGPDSPVREQADTPYGNFDDINDLYGPVAGTWRPAEELEEEVDDAEIKDVGDEGVAEADREANDIQEALDEQLMDFAGESDTEDDDELGDLQSQNVDDAEAEDAVDEDGSAEHGEAALDSEDQFLDEQLMGHADSSHTEDDDELLTALTAALEDGEIPDDKQERLTEKHCRRLLDAVMNRRTNINSRGQFSANQAWYFSEGSVGWLTELRKWGWDAFHAHLLIDALRRSGVTREEMDEEVNNKPSDEMWAITLLDASVQSFERAYPGAEHVAIREEAYNLYQRGYSVDFLTECLQTLDRQGISVTLWSRVLAAIPSWHPVGEWLMLWCPRIREVYPEFLKDDSIEDGFKITIEPRKSSKTVIVRRFHNEFRDLVTNWNWSPAEAWFLVTAAYDETWHNVSRAKEIIYTSRDNAPDEVMASYAGDREEALKDYYDEQDESDLEILLTCYRNWYQSFWPSLWIDEKMEDLELHQPLVAAALLNRQLEELLGMAYTPSSVLLEWAPELRTTLNRDDERRRERALADIDDDMKIVVDGDDWDEEDEDDELYASDEENASEDSDATMDDDDEEENVEMPLSPEEEESLGYDVQGLHSRRSMYRRRSDEVLRANTDFNANYPGEDGERQFKVQYDGIPEYRSPSPSPREGSARSTVPFPKSRQIPAPLRPSLKSSWSPKFGAPSTIHRRTPYGLHLFRPSATADSFDINAPVNPNSPFAPAHTTRVDSPKSASSKTVSPRSPKPDSPKDATSSKSPSPKSSEFFTPQSSMSPPPSSEMHFPSLSQSGSEKSSEQSRRSSKTASSLPSLYRSSSADSPAPEDNSPASSKTLSRRSSEHSPVSSRTASLRSHTSHTRPVDSPSSTKTNWPESSQAPSPRYSEHSPVLSKTASRGSSKTLSDMGPPDSPTPRFSPTVAAPHPPSPLGPTDESFEEVMSRRPSSSPPSPPLNPSQRQTPRSYRVAKSTFKDYRVKKVDPLRYSNKLDQPHRLPDTPTKSHLPPSPRRSGPKKRPVCETCGRAFRVTKKKKKKKKKKGGKTSHMKNALAIAATANIPDERPRTRSVTRSIANAAGIPDEELRRRYPIATSIATAADNPDEQPRRSRRARRKRRRYSDEY</sequence>
<gene>
    <name evidence="2" type="ORF">CLAFUR5_08928</name>
</gene>
<dbReference type="EMBL" id="CP090171">
    <property type="protein sequence ID" value="UJO21755.1"/>
    <property type="molecule type" value="Genomic_DNA"/>
</dbReference>
<evidence type="ECO:0000313" key="3">
    <source>
        <dbReference type="Proteomes" id="UP000756132"/>
    </source>
</evidence>
<proteinExistence type="predicted"/>
<organism evidence="2 3">
    <name type="scientific">Passalora fulva</name>
    <name type="common">Tomato leaf mold</name>
    <name type="synonym">Cladosporium fulvum</name>
    <dbReference type="NCBI Taxonomy" id="5499"/>
    <lineage>
        <taxon>Eukaryota</taxon>
        <taxon>Fungi</taxon>
        <taxon>Dikarya</taxon>
        <taxon>Ascomycota</taxon>
        <taxon>Pezizomycotina</taxon>
        <taxon>Dothideomycetes</taxon>
        <taxon>Dothideomycetidae</taxon>
        <taxon>Mycosphaerellales</taxon>
        <taxon>Mycosphaerellaceae</taxon>
        <taxon>Fulvia</taxon>
    </lineage>
</organism>
<feature type="compositionally biased region" description="Acidic residues" evidence="1">
    <location>
        <begin position="1126"/>
        <end position="1176"/>
    </location>
</feature>
<feature type="compositionally biased region" description="Polar residues" evidence="1">
    <location>
        <begin position="1472"/>
        <end position="1484"/>
    </location>
</feature>
<feature type="compositionally biased region" description="Basic residues" evidence="1">
    <location>
        <begin position="1607"/>
        <end position="1625"/>
    </location>
</feature>
<name>A0A9Q8PG20_PASFU</name>
<evidence type="ECO:0000256" key="1">
    <source>
        <dbReference type="SAM" id="MobiDB-lite"/>
    </source>
</evidence>
<feature type="region of interest" description="Disordered" evidence="1">
    <location>
        <begin position="1224"/>
        <end position="1279"/>
    </location>
</feature>
<dbReference type="Proteomes" id="UP000756132">
    <property type="component" value="Chromosome 9"/>
</dbReference>
<dbReference type="GeneID" id="71988806"/>
<protein>
    <submittedName>
        <fullName evidence="2">Uncharacterized protein</fullName>
    </submittedName>
</protein>
<accession>A0A9Q8PG20</accession>
<reference evidence="2" key="1">
    <citation type="submission" date="2021-12" db="EMBL/GenBank/DDBJ databases">
        <authorList>
            <person name="Zaccaron A."/>
            <person name="Stergiopoulos I."/>
        </authorList>
    </citation>
    <scope>NUCLEOTIDE SEQUENCE</scope>
    <source>
        <strain evidence="2">Race5_Kim</strain>
    </source>
</reference>